<organism evidence="3 4">
    <name type="scientific">Aspergillus pseudoustus</name>
    <dbReference type="NCBI Taxonomy" id="1810923"/>
    <lineage>
        <taxon>Eukaryota</taxon>
        <taxon>Fungi</taxon>
        <taxon>Dikarya</taxon>
        <taxon>Ascomycota</taxon>
        <taxon>Pezizomycotina</taxon>
        <taxon>Eurotiomycetes</taxon>
        <taxon>Eurotiomycetidae</taxon>
        <taxon>Eurotiales</taxon>
        <taxon>Aspergillaceae</taxon>
        <taxon>Aspergillus</taxon>
        <taxon>Aspergillus subgen. Nidulantes</taxon>
    </lineage>
</organism>
<dbReference type="Proteomes" id="UP001610446">
    <property type="component" value="Unassembled WGS sequence"/>
</dbReference>
<evidence type="ECO:0000313" key="4">
    <source>
        <dbReference type="Proteomes" id="UP001610446"/>
    </source>
</evidence>
<proteinExistence type="predicted"/>
<gene>
    <name evidence="3" type="ORF">BJY01DRAFT_138958</name>
</gene>
<accession>A0ABR4KCF4</accession>
<feature type="compositionally biased region" description="Low complexity" evidence="2">
    <location>
        <begin position="1"/>
        <end position="13"/>
    </location>
</feature>
<dbReference type="EMBL" id="JBFXLU010000040">
    <property type="protein sequence ID" value="KAL2849952.1"/>
    <property type="molecule type" value="Genomic_DNA"/>
</dbReference>
<evidence type="ECO:0008006" key="5">
    <source>
        <dbReference type="Google" id="ProtNLM"/>
    </source>
</evidence>
<keyword evidence="1" id="KW-0175">Coiled coil</keyword>
<evidence type="ECO:0000256" key="2">
    <source>
        <dbReference type="SAM" id="MobiDB-lite"/>
    </source>
</evidence>
<sequence>MSRSSKSKSTSSQTREESRTENWDALRAVFKLDKSHRSSKVLARTRAFMVWIVEEVGPHLNVAKNLHAGEVIESVMGKVDRAREKLAPYSGHDADSSLSKMVQGAISTLKAERNGLRLANEEINVVRAEYNTAKSTISTLEMACRLASDDYEQLKGEIAASENERNVLAGRIEALRLGLNTLAAHLGVQRHASTSDRVESLMAKLVATAEEEEGFYRKALGSVGQRQDDAVAEANQNVVHLQEARAALQDSYDRLRNQFDDQHDAYNRLRIDFDNNRTRYDEERAISADFRNEKDQVASIANFYNPEPGKLPSIGDIRKTKQFRDAVTYIWQHLCDEFWSTRPDVDPHSQIILSAGAPRHQAWRLSALIAVDESGQKKKQDLDVELSCIFALADQVWGELHHAKCSAYISRTLGQADKPAILSPLVIVRSASNLSNCFGQGFLLKIA</sequence>
<feature type="coiled-coil region" evidence="1">
    <location>
        <begin position="144"/>
        <end position="171"/>
    </location>
</feature>
<reference evidence="3 4" key="1">
    <citation type="submission" date="2024-07" db="EMBL/GenBank/DDBJ databases">
        <title>Section-level genome sequencing and comparative genomics of Aspergillus sections Usti and Cavernicolus.</title>
        <authorList>
            <consortium name="Lawrence Berkeley National Laboratory"/>
            <person name="Nybo J.L."/>
            <person name="Vesth T.C."/>
            <person name="Theobald S."/>
            <person name="Frisvad J.C."/>
            <person name="Larsen T.O."/>
            <person name="Kjaerboelling I."/>
            <person name="Rothschild-Mancinelli K."/>
            <person name="Lyhne E.K."/>
            <person name="Kogle M.E."/>
            <person name="Barry K."/>
            <person name="Clum A."/>
            <person name="Na H."/>
            <person name="Ledsgaard L."/>
            <person name="Lin J."/>
            <person name="Lipzen A."/>
            <person name="Kuo A."/>
            <person name="Riley R."/>
            <person name="Mondo S."/>
            <person name="Labutti K."/>
            <person name="Haridas S."/>
            <person name="Pangalinan J."/>
            <person name="Salamov A.A."/>
            <person name="Simmons B.A."/>
            <person name="Magnuson J.K."/>
            <person name="Chen J."/>
            <person name="Drula E."/>
            <person name="Henrissat B."/>
            <person name="Wiebenga A."/>
            <person name="Lubbers R.J."/>
            <person name="Gomes A.C."/>
            <person name="Makela M.R."/>
            <person name="Stajich J."/>
            <person name="Grigoriev I.V."/>
            <person name="Mortensen U.H."/>
            <person name="De Vries R.P."/>
            <person name="Baker S.E."/>
            <person name="Andersen M.R."/>
        </authorList>
    </citation>
    <scope>NUCLEOTIDE SEQUENCE [LARGE SCALE GENOMIC DNA]</scope>
    <source>
        <strain evidence="3 4">CBS 123904</strain>
    </source>
</reference>
<evidence type="ECO:0000256" key="1">
    <source>
        <dbReference type="SAM" id="Coils"/>
    </source>
</evidence>
<protein>
    <recommendedName>
        <fullName evidence="5">Fungal N-terminal domain-containing protein</fullName>
    </recommendedName>
</protein>
<feature type="coiled-coil region" evidence="1">
    <location>
        <begin position="231"/>
        <end position="258"/>
    </location>
</feature>
<comment type="caution">
    <text evidence="3">The sequence shown here is derived from an EMBL/GenBank/DDBJ whole genome shotgun (WGS) entry which is preliminary data.</text>
</comment>
<name>A0ABR4KCF4_9EURO</name>
<evidence type="ECO:0000313" key="3">
    <source>
        <dbReference type="EMBL" id="KAL2849952.1"/>
    </source>
</evidence>
<keyword evidence="4" id="KW-1185">Reference proteome</keyword>
<feature type="region of interest" description="Disordered" evidence="2">
    <location>
        <begin position="1"/>
        <end position="20"/>
    </location>
</feature>